<dbReference type="AlphaFoldDB" id="A0A9X4QWN9"/>
<accession>A0A9X4QWN9</accession>
<keyword evidence="2" id="KW-1185">Reference proteome</keyword>
<reference evidence="1" key="1">
    <citation type="submission" date="2022-10" db="EMBL/GenBank/DDBJ databases">
        <title>Comparative genomic analysis of Cohnella hashimotonis sp. nov., isolated from the International Space Station.</title>
        <authorList>
            <person name="Simpson A."/>
            <person name="Venkateswaran K."/>
        </authorList>
    </citation>
    <scope>NUCLEOTIDE SEQUENCE</scope>
    <source>
        <strain evidence="1">DSM 28161</strain>
    </source>
</reference>
<evidence type="ECO:0000313" key="1">
    <source>
        <dbReference type="EMBL" id="MDG0813854.1"/>
    </source>
</evidence>
<name>A0A9X4QWN9_9BACL</name>
<protein>
    <submittedName>
        <fullName evidence="1">Glycosyl hydrolase</fullName>
    </submittedName>
</protein>
<sequence length="1039" mass="115990">MNHAWQAEFRDPGVAFRGKTFWSWNGKLEKDELLRQLSVIKEMGFGGFFMHSRTGLQTEYLSEEWFSLINACADEAEKMGLEAWLYDEDRWPSGTAGGMVTSNPAYGMKFLHLRVHEAADYVPDPDAVASFCCELDGLDYKNAAVWRADSPPGACAGKQILEFVVRPMNASSFYNGYTYLDTMDREAVNAFIRMTHEKYKSECGPRLGTSIKGIFTDEPHRGPLMEGFSIDMDRPEWNVPWTPLLFDRFRERFGYDLLPRLPALFLRREGETVSQVKWHYVEMLQTLFMENYIQPIQKWCTANRLLLTGHYLHEDSLSAQTAMAGSLMRFYELVDYPGVDVLTEGNQNYWIVKQLSSAARQTGKKWLLSELYGCTGWQFSFENHKSVGDWQALFGINLRCHHLSWYTMEGESKRDYPASIFYQSAWWRDYKFVEDYFARFGAAMSAGRPACDIVVLNPVESVWAQVYPGWSSWLRTASPDIQRIERTYRDMFHWLAGAQLDFDYADEEMLGRLHSLGEEPCGTPCLRIGEARYRIVVVAGMTTMRASTARVLESFIQAGGIVVVAGARPAYIDAVPSKAHRLAGAVEVPLAGDAVVAACQASSSFVIAVTDERTGAAISDLFAQLRIVEDGYLLMLLNVNRASGFSDVRVTLPFAGRLEEWNCSTGSRSLVACETAGEGISFRTSFTPSQEHLFRIETGTMQAKAPDTIVPTKRDAEWVTVNGPFAYRLTEPNVCVLDSVVYRMDGDAPSARMDVLRADIELRDRFGLDRRGGEMIQPWFAAKSEFEPLGTLELTYAFELEMGSEGGIELAIEHPEMFRVSVNGQELALVGDDGDDGWWVDPCFRKFPIRPSLLAIGPNRIALTVDFHEGVNLEAIYLLGSFGVKLEQERPVLTALPERLAAGDVASQGLPFYGAGIVYEIPVPARADRAPSVPLRISLPAFGGAFARVRSVDGTQQTMMAWQPYEADIEAIAGDAGAIELETMLTRRNTFGPLHMVPVLAPAYAPFSFVTEGEAFSSGYALLPSGLLQPPAIQVISPA</sequence>
<dbReference type="RefSeq" id="WP_277538302.1">
    <property type="nucleotide sequence ID" value="NZ_JAPDIA010000009.1"/>
</dbReference>
<dbReference type="InterPro" id="IPR029062">
    <property type="entry name" value="Class_I_gatase-like"/>
</dbReference>
<dbReference type="EMBL" id="JAPDIA010000009">
    <property type="protein sequence ID" value="MDG0813854.1"/>
    <property type="molecule type" value="Genomic_DNA"/>
</dbReference>
<evidence type="ECO:0000313" key="2">
    <source>
        <dbReference type="Proteomes" id="UP001153404"/>
    </source>
</evidence>
<dbReference type="PANTHER" id="PTHR36848">
    <property type="entry name" value="DNA-BINDING PROTEIN (PUTATIVE SECRETED PROTEIN)-RELATED"/>
    <property type="match status" value="1"/>
</dbReference>
<comment type="caution">
    <text evidence="1">The sequence shown here is derived from an EMBL/GenBank/DDBJ whole genome shotgun (WGS) entry which is preliminary data.</text>
</comment>
<dbReference type="Proteomes" id="UP001153404">
    <property type="component" value="Unassembled WGS sequence"/>
</dbReference>
<dbReference type="Gene3D" id="3.40.50.880">
    <property type="match status" value="1"/>
</dbReference>
<gene>
    <name evidence="1" type="ORF">OMP40_34670</name>
</gene>
<keyword evidence="1" id="KW-0378">Hydrolase</keyword>
<dbReference type="PANTHER" id="PTHR36848:SF2">
    <property type="entry name" value="SECRETED PROTEIN"/>
    <property type="match status" value="1"/>
</dbReference>
<proteinExistence type="predicted"/>
<dbReference type="InterPro" id="IPR053161">
    <property type="entry name" value="Ulvan_degrading_GH"/>
</dbReference>
<organism evidence="1 2">
    <name type="scientific">Cohnella rhizosphaerae</name>
    <dbReference type="NCBI Taxonomy" id="1457232"/>
    <lineage>
        <taxon>Bacteria</taxon>
        <taxon>Bacillati</taxon>
        <taxon>Bacillota</taxon>
        <taxon>Bacilli</taxon>
        <taxon>Bacillales</taxon>
        <taxon>Paenibacillaceae</taxon>
        <taxon>Cohnella</taxon>
    </lineage>
</organism>
<dbReference type="GO" id="GO:0016787">
    <property type="term" value="F:hydrolase activity"/>
    <property type="evidence" value="ECO:0007669"/>
    <property type="project" value="UniProtKB-KW"/>
</dbReference>
<dbReference type="Pfam" id="PF17132">
    <property type="entry name" value="Glyco_hydro_106"/>
    <property type="match status" value="1"/>
</dbReference>